<dbReference type="AlphaFoldDB" id="A0A2X3EN20"/>
<sequence>MKEIEIEFDIKYDDEFRDFIKKVLGVLWVLCIIALFVGGDLEGGGGLLTSFAYFVYLPIVIIPIWFVFGRWKFVALSLIFFLFLFFISFVIVDKFHYNALHDSQEIGYYIGAFLAGFSLIGIVGTLLIALVRAIWSLIKKELR</sequence>
<feature type="transmembrane region" description="Helical" evidence="1">
    <location>
        <begin position="51"/>
        <end position="68"/>
    </location>
</feature>
<evidence type="ECO:0000313" key="3">
    <source>
        <dbReference type="Proteomes" id="UP000250166"/>
    </source>
</evidence>
<reference evidence="2 3" key="1">
    <citation type="submission" date="2018-06" db="EMBL/GenBank/DDBJ databases">
        <authorList>
            <consortium name="Pathogen Informatics"/>
            <person name="Doyle S."/>
        </authorList>
    </citation>
    <scope>NUCLEOTIDE SEQUENCE [LARGE SCALE GENOMIC DNA]</scope>
    <source>
        <strain evidence="2 3">NCTC13102</strain>
    </source>
</reference>
<gene>
    <name evidence="2" type="ORF">NCTC13102_02214</name>
</gene>
<proteinExistence type="predicted"/>
<evidence type="ECO:0000256" key="1">
    <source>
        <dbReference type="SAM" id="Phobius"/>
    </source>
</evidence>
<feature type="transmembrane region" description="Helical" evidence="1">
    <location>
        <begin position="73"/>
        <end position="92"/>
    </location>
</feature>
<dbReference type="RefSeq" id="WP_112059249.1">
    <property type="nucleotide sequence ID" value="NZ_UAWL01000031.1"/>
</dbReference>
<feature type="transmembrane region" description="Helical" evidence="1">
    <location>
        <begin position="112"/>
        <end position="135"/>
    </location>
</feature>
<evidence type="ECO:0000313" key="2">
    <source>
        <dbReference type="EMBL" id="SQC36407.1"/>
    </source>
</evidence>
<keyword evidence="1" id="KW-0472">Membrane</keyword>
<feature type="transmembrane region" description="Helical" evidence="1">
    <location>
        <begin position="20"/>
        <end position="39"/>
    </location>
</feature>
<name>A0A2X3EN20_9HELI</name>
<keyword evidence="1" id="KW-1133">Transmembrane helix</keyword>
<protein>
    <submittedName>
        <fullName evidence="2">Uncharacterized protein</fullName>
    </submittedName>
</protein>
<keyword evidence="1" id="KW-0812">Transmembrane</keyword>
<accession>A0A2X3EN20</accession>
<dbReference type="Proteomes" id="UP000250166">
    <property type="component" value="Unassembled WGS sequence"/>
</dbReference>
<dbReference type="EMBL" id="UAWL01000031">
    <property type="protein sequence ID" value="SQC36407.1"/>
    <property type="molecule type" value="Genomic_DNA"/>
</dbReference>
<organism evidence="2 3">
    <name type="scientific">Helicobacter fennelliae</name>
    <dbReference type="NCBI Taxonomy" id="215"/>
    <lineage>
        <taxon>Bacteria</taxon>
        <taxon>Pseudomonadati</taxon>
        <taxon>Campylobacterota</taxon>
        <taxon>Epsilonproteobacteria</taxon>
        <taxon>Campylobacterales</taxon>
        <taxon>Helicobacteraceae</taxon>
        <taxon>Helicobacter</taxon>
    </lineage>
</organism>